<evidence type="ECO:0000256" key="3">
    <source>
        <dbReference type="ARBA" id="ARBA00022475"/>
    </source>
</evidence>
<sequence length="277" mass="31237">MTHDQISLPPALEAKGTLSVALADIAAGWGRRQLWWTLAYQDLIAQYRRSIIGPFWITLQMTAFTLGIAILYSALFKQDFVAFLPYVALGFLIWGLISGMVVNSTSSYVSQAGYIRSTSLPLSIYAFRLVSSQMWLFLHNVVPVVLLLVFLRVTPSPWAIVYVPLGLLLIVLNGFFLSLWLGPLSARYRDLMPLISSAMQLIMFVTPVFWDAATLPNRAVVVLNPFAYFLDSVRYPLLDRYVDPMTWVVLGAITLVNAIVGLYLFGRNRRWIAHWVA</sequence>
<feature type="transmembrane region" description="Helical" evidence="7">
    <location>
        <begin position="159"/>
        <end position="179"/>
    </location>
</feature>
<feature type="transmembrane region" description="Helical" evidence="7">
    <location>
        <begin position="245"/>
        <end position="265"/>
    </location>
</feature>
<dbReference type="Pfam" id="PF01061">
    <property type="entry name" value="ABC2_membrane"/>
    <property type="match status" value="1"/>
</dbReference>
<evidence type="ECO:0000256" key="1">
    <source>
        <dbReference type="ARBA" id="ARBA00004651"/>
    </source>
</evidence>
<feature type="transmembrane region" description="Helical" evidence="7">
    <location>
        <begin position="55"/>
        <end position="76"/>
    </location>
</feature>
<evidence type="ECO:0000256" key="2">
    <source>
        <dbReference type="ARBA" id="ARBA00022448"/>
    </source>
</evidence>
<keyword evidence="5 7" id="KW-1133">Transmembrane helix</keyword>
<evidence type="ECO:0000256" key="4">
    <source>
        <dbReference type="ARBA" id="ARBA00022692"/>
    </source>
</evidence>
<feature type="domain" description="ABC transmembrane type-2" evidence="8">
    <location>
        <begin position="52"/>
        <end position="268"/>
    </location>
</feature>
<keyword evidence="2" id="KW-0813">Transport</keyword>
<name>A0A6J7P1D4_9ZZZZ</name>
<evidence type="ECO:0000259" key="8">
    <source>
        <dbReference type="PROSITE" id="PS51012"/>
    </source>
</evidence>
<evidence type="ECO:0000313" key="9">
    <source>
        <dbReference type="EMBL" id="CAB4999286.1"/>
    </source>
</evidence>
<evidence type="ECO:0000256" key="6">
    <source>
        <dbReference type="ARBA" id="ARBA00023136"/>
    </source>
</evidence>
<proteinExistence type="predicted"/>
<evidence type="ECO:0000256" key="7">
    <source>
        <dbReference type="SAM" id="Phobius"/>
    </source>
</evidence>
<dbReference type="InterPro" id="IPR047817">
    <property type="entry name" value="ABC2_TM_bact-type"/>
</dbReference>
<dbReference type="GO" id="GO:0140359">
    <property type="term" value="F:ABC-type transporter activity"/>
    <property type="evidence" value="ECO:0007669"/>
    <property type="project" value="InterPro"/>
</dbReference>
<dbReference type="PROSITE" id="PS51012">
    <property type="entry name" value="ABC_TM2"/>
    <property type="match status" value="1"/>
</dbReference>
<keyword evidence="3" id="KW-1003">Cell membrane</keyword>
<dbReference type="GO" id="GO:0005886">
    <property type="term" value="C:plasma membrane"/>
    <property type="evidence" value="ECO:0007669"/>
    <property type="project" value="UniProtKB-SubCell"/>
</dbReference>
<evidence type="ECO:0000256" key="5">
    <source>
        <dbReference type="ARBA" id="ARBA00022989"/>
    </source>
</evidence>
<keyword evidence="4 7" id="KW-0812">Transmembrane</keyword>
<feature type="transmembrane region" description="Helical" evidence="7">
    <location>
        <begin position="83"/>
        <end position="102"/>
    </location>
</feature>
<keyword evidence="6 7" id="KW-0472">Membrane</keyword>
<gene>
    <name evidence="9" type="ORF">UFOPK3992_00533</name>
</gene>
<reference evidence="9" key="1">
    <citation type="submission" date="2020-05" db="EMBL/GenBank/DDBJ databases">
        <authorList>
            <person name="Chiriac C."/>
            <person name="Salcher M."/>
            <person name="Ghai R."/>
            <person name="Kavagutti S V."/>
        </authorList>
    </citation>
    <scope>NUCLEOTIDE SEQUENCE</scope>
</reference>
<dbReference type="AlphaFoldDB" id="A0A6J7P1D4"/>
<dbReference type="InterPro" id="IPR013525">
    <property type="entry name" value="ABC2_TM"/>
</dbReference>
<dbReference type="PANTHER" id="PTHR30413">
    <property type="entry name" value="INNER MEMBRANE TRANSPORT PERMEASE"/>
    <property type="match status" value="1"/>
</dbReference>
<protein>
    <submittedName>
        <fullName evidence="9">Unannotated protein</fullName>
    </submittedName>
</protein>
<comment type="subcellular location">
    <subcellularLocation>
        <location evidence="1">Cell membrane</location>
        <topology evidence="1">Multi-pass membrane protein</topology>
    </subcellularLocation>
</comment>
<organism evidence="9">
    <name type="scientific">freshwater metagenome</name>
    <dbReference type="NCBI Taxonomy" id="449393"/>
    <lineage>
        <taxon>unclassified sequences</taxon>
        <taxon>metagenomes</taxon>
        <taxon>ecological metagenomes</taxon>
    </lineage>
</organism>
<feature type="transmembrane region" description="Helical" evidence="7">
    <location>
        <begin position="134"/>
        <end position="153"/>
    </location>
</feature>
<dbReference type="EMBL" id="CAFBOZ010000057">
    <property type="protein sequence ID" value="CAB4999286.1"/>
    <property type="molecule type" value="Genomic_DNA"/>
</dbReference>
<dbReference type="PANTHER" id="PTHR30413:SF10">
    <property type="entry name" value="CAPSULE POLYSACCHARIDE EXPORT INNER-MEMBRANE PROTEIN CTRC"/>
    <property type="match status" value="1"/>
</dbReference>
<dbReference type="GO" id="GO:0015920">
    <property type="term" value="P:lipopolysaccharide transport"/>
    <property type="evidence" value="ECO:0007669"/>
    <property type="project" value="TreeGrafter"/>
</dbReference>
<accession>A0A6J7P1D4</accession>